<organism evidence="3 4">
    <name type="scientific">Streptomyces prasinopilosus</name>
    <dbReference type="NCBI Taxonomy" id="67344"/>
    <lineage>
        <taxon>Bacteria</taxon>
        <taxon>Bacillati</taxon>
        <taxon>Actinomycetota</taxon>
        <taxon>Actinomycetes</taxon>
        <taxon>Kitasatosporales</taxon>
        <taxon>Streptomycetaceae</taxon>
        <taxon>Streptomyces</taxon>
    </lineage>
</organism>
<evidence type="ECO:0000256" key="1">
    <source>
        <dbReference type="ARBA" id="ARBA00022679"/>
    </source>
</evidence>
<evidence type="ECO:0000313" key="4">
    <source>
        <dbReference type="Proteomes" id="UP000182100"/>
    </source>
</evidence>
<protein>
    <submittedName>
        <fullName evidence="3">3-deoxy-D-arabinoheptulosonate-7-phosphate synthase</fullName>
    </submittedName>
</protein>
<dbReference type="Gene3D" id="3.20.20.70">
    <property type="entry name" value="Aldolase class I"/>
    <property type="match status" value="1"/>
</dbReference>
<dbReference type="InterPro" id="IPR052899">
    <property type="entry name" value="Class-I_DAHP_synthase"/>
</dbReference>
<name>A0A1G6M1E5_9ACTN</name>
<dbReference type="InterPro" id="IPR006268">
    <property type="entry name" value="DAHP_syn_2"/>
</dbReference>
<dbReference type="AlphaFoldDB" id="A0A1G6M1E5"/>
<sequence length="348" mass="36452">MLLVCRAVDEEAVRERIHARVPAAHGTTMCRIGDQLLVYVPGDRLAPADALHESGLVQRVVTDHSDAPLTDRAAAPLGSIVGLGGSATVGGVDFALIAGPCAVESHEQMSASVEMAKAGGAVALRGGAYKPRSSPYSFQGLGDEGLRIMSEVRAESGLPVVTEVVDAETVDLVAEHADVLQIGTRNAQNFTLLRAVGRAGRPVLLKRGFGCTVSEWLQAAEYVLAAGNPDVVLCERGIRSFEPSTRFTLDLSAVAVVKHMSHLPVIVDPSHGVGHRHLVKPLALAAAAVGADGLLLDIHPDPASALCDGAQALDRERWFDLAGALRDVLTSLGRGLTLREPEPAGHVA</sequence>
<dbReference type="SUPFAM" id="SSF51569">
    <property type="entry name" value="Aldolase"/>
    <property type="match status" value="1"/>
</dbReference>
<dbReference type="InterPro" id="IPR006218">
    <property type="entry name" value="DAHP1/KDSA"/>
</dbReference>
<accession>A0A1G6M1E5</accession>
<dbReference type="EMBL" id="FMZK01000002">
    <property type="protein sequence ID" value="SDC48766.1"/>
    <property type="molecule type" value="Genomic_DNA"/>
</dbReference>
<keyword evidence="4" id="KW-1185">Reference proteome</keyword>
<reference evidence="4" key="1">
    <citation type="submission" date="2016-10" db="EMBL/GenBank/DDBJ databases">
        <authorList>
            <person name="Varghese N."/>
            <person name="Submissions S."/>
        </authorList>
    </citation>
    <scope>NUCLEOTIDE SEQUENCE [LARGE SCALE GENOMIC DNA]</scope>
    <source>
        <strain evidence="4">CGMCC 4.3504</strain>
    </source>
</reference>
<dbReference type="PANTHER" id="PTHR43018:SF1">
    <property type="entry name" value="PROTEIN AROA(G)"/>
    <property type="match status" value="1"/>
</dbReference>
<feature type="domain" description="DAHP synthetase I/KDSA" evidence="2">
    <location>
        <begin position="92"/>
        <end position="316"/>
    </location>
</feature>
<dbReference type="NCBIfam" id="TIGR01361">
    <property type="entry name" value="DAHP_synth_Bsub"/>
    <property type="match status" value="1"/>
</dbReference>
<dbReference type="NCBIfam" id="NF006421">
    <property type="entry name" value="PRK08673.1"/>
    <property type="match status" value="1"/>
</dbReference>
<evidence type="ECO:0000259" key="2">
    <source>
        <dbReference type="Pfam" id="PF00793"/>
    </source>
</evidence>
<gene>
    <name evidence="3" type="ORF">SAMN05216505_102323</name>
</gene>
<dbReference type="NCBIfam" id="NF009239">
    <property type="entry name" value="PRK12595.1"/>
    <property type="match status" value="1"/>
</dbReference>
<dbReference type="GO" id="GO:0009073">
    <property type="term" value="P:aromatic amino acid family biosynthetic process"/>
    <property type="evidence" value="ECO:0007669"/>
    <property type="project" value="InterPro"/>
</dbReference>
<dbReference type="RefSeq" id="WP_240503021.1">
    <property type="nucleotide sequence ID" value="NZ_LIQM01000285.1"/>
</dbReference>
<dbReference type="GO" id="GO:0016832">
    <property type="term" value="F:aldehyde-lyase activity"/>
    <property type="evidence" value="ECO:0007669"/>
    <property type="project" value="InterPro"/>
</dbReference>
<evidence type="ECO:0000313" key="3">
    <source>
        <dbReference type="EMBL" id="SDC48766.1"/>
    </source>
</evidence>
<keyword evidence="1" id="KW-0808">Transferase</keyword>
<dbReference type="Pfam" id="PF00793">
    <property type="entry name" value="DAHP_synth_1"/>
    <property type="match status" value="1"/>
</dbReference>
<dbReference type="GO" id="GO:0016740">
    <property type="term" value="F:transferase activity"/>
    <property type="evidence" value="ECO:0007669"/>
    <property type="project" value="UniProtKB-KW"/>
</dbReference>
<dbReference type="Proteomes" id="UP000182100">
    <property type="component" value="Unassembled WGS sequence"/>
</dbReference>
<proteinExistence type="predicted"/>
<dbReference type="STRING" id="67344.SAMN05216505_102323"/>
<dbReference type="PANTHER" id="PTHR43018">
    <property type="entry name" value="PHOSPHO-2-DEHYDRO-3-DEOXYHEPTONATE ALDOLASE"/>
    <property type="match status" value="1"/>
</dbReference>
<dbReference type="InterPro" id="IPR013785">
    <property type="entry name" value="Aldolase_TIM"/>
</dbReference>